<dbReference type="GO" id="GO:0009225">
    <property type="term" value="P:nucleotide-sugar metabolic process"/>
    <property type="evidence" value="ECO:0007669"/>
    <property type="project" value="InterPro"/>
</dbReference>
<dbReference type="Gene3D" id="3.90.25.10">
    <property type="entry name" value="UDP-galactose 4-epimerase, domain 1"/>
    <property type="match status" value="1"/>
</dbReference>
<evidence type="ECO:0000313" key="9">
    <source>
        <dbReference type="Proteomes" id="UP000230052"/>
    </source>
</evidence>
<comment type="catalytic activity">
    <reaction evidence="1">
        <text>dTDP-alpha-D-glucose = dTDP-4-dehydro-6-deoxy-alpha-D-glucose + H2O</text>
        <dbReference type="Rhea" id="RHEA:17221"/>
        <dbReference type="ChEBI" id="CHEBI:15377"/>
        <dbReference type="ChEBI" id="CHEBI:57477"/>
        <dbReference type="ChEBI" id="CHEBI:57649"/>
        <dbReference type="EC" id="4.2.1.46"/>
    </reaction>
</comment>
<dbReference type="FunFam" id="3.40.50.720:FF:000304">
    <property type="entry name" value="UDP-glucose 4,6-dehydratase"/>
    <property type="match status" value="1"/>
</dbReference>
<dbReference type="NCBIfam" id="TIGR01181">
    <property type="entry name" value="dTDP_gluc_dehyt"/>
    <property type="match status" value="1"/>
</dbReference>
<evidence type="ECO:0000259" key="7">
    <source>
        <dbReference type="Pfam" id="PF16363"/>
    </source>
</evidence>
<name>A0A2J0L1C5_9BACT</name>
<keyword evidence="5" id="KW-0520">NAD</keyword>
<dbReference type="Gene3D" id="3.40.50.720">
    <property type="entry name" value="NAD(P)-binding Rossmann-like Domain"/>
    <property type="match status" value="1"/>
</dbReference>
<dbReference type="AlphaFoldDB" id="A0A2J0L1C5"/>
<dbReference type="InterPro" id="IPR016040">
    <property type="entry name" value="NAD(P)-bd_dom"/>
</dbReference>
<protein>
    <recommendedName>
        <fullName evidence="4">dTDP-glucose 4,6-dehydratase</fullName>
        <ecNumber evidence="4">4.2.1.46</ecNumber>
    </recommendedName>
</protein>
<dbReference type="EMBL" id="PEWV01000071">
    <property type="protein sequence ID" value="PIU41056.1"/>
    <property type="molecule type" value="Genomic_DNA"/>
</dbReference>
<evidence type="ECO:0000256" key="1">
    <source>
        <dbReference type="ARBA" id="ARBA00001539"/>
    </source>
</evidence>
<dbReference type="SUPFAM" id="SSF51735">
    <property type="entry name" value="NAD(P)-binding Rossmann-fold domains"/>
    <property type="match status" value="1"/>
</dbReference>
<dbReference type="EC" id="4.2.1.46" evidence="4"/>
<comment type="caution">
    <text evidence="8">The sequence shown here is derived from an EMBL/GenBank/DDBJ whole genome shotgun (WGS) entry which is preliminary data.</text>
</comment>
<dbReference type="CDD" id="cd05246">
    <property type="entry name" value="dTDP_GD_SDR_e"/>
    <property type="match status" value="1"/>
</dbReference>
<dbReference type="Proteomes" id="UP000230052">
    <property type="component" value="Unassembled WGS sequence"/>
</dbReference>
<evidence type="ECO:0000256" key="2">
    <source>
        <dbReference type="ARBA" id="ARBA00001911"/>
    </source>
</evidence>
<evidence type="ECO:0000256" key="6">
    <source>
        <dbReference type="ARBA" id="ARBA00023239"/>
    </source>
</evidence>
<proteinExistence type="inferred from homology"/>
<accession>A0A2J0L1C5</accession>
<evidence type="ECO:0000256" key="5">
    <source>
        <dbReference type="ARBA" id="ARBA00023027"/>
    </source>
</evidence>
<organism evidence="8 9">
    <name type="scientific">Candidatus Aquitaenariimonas noxiae</name>
    <dbReference type="NCBI Taxonomy" id="1974741"/>
    <lineage>
        <taxon>Bacteria</taxon>
        <taxon>Pseudomonadati</taxon>
        <taxon>Candidatus Omnitrophota</taxon>
        <taxon>Candidatus Aquitaenariimonas</taxon>
    </lineage>
</organism>
<sequence length="317" mass="36092">MKILVTGGCGFIGSNFIRHILKKYKNYKIVNFDNLTYAGNPENLKDIEHDVRYAFVKGDICDQAAVEEAMVGCNIVINFAAESHVDRSIERPENFVQTNFYGAYILLEEAKKKGVEKFMQISTDEVYGSIVKGSFTEESPLAPNSPYSASKAAADLLARSYYKTYGFPVLITRSSNNFGPYQYPEKVMPLFITKAFENKRLPLYGDGGNVRDWLFVIDNCEGIDLVLHKGKFGEAYNIGDETEISNLELTKLLLDILGKPHSLIEFVKDRLGHDRRYSLDCRKIKKLGWLPKCDFKTALLSTVEWYGANKEWWIKLK</sequence>
<feature type="domain" description="NAD(P)-binding" evidence="7">
    <location>
        <begin position="4"/>
        <end position="298"/>
    </location>
</feature>
<reference evidence="8 9" key="1">
    <citation type="submission" date="2017-09" db="EMBL/GenBank/DDBJ databases">
        <title>Depth-based differentiation of microbial function through sediment-hosted aquifers and enrichment of novel symbionts in the deep terrestrial subsurface.</title>
        <authorList>
            <person name="Probst A.J."/>
            <person name="Ladd B."/>
            <person name="Jarett J.K."/>
            <person name="Geller-Mcgrath D.E."/>
            <person name="Sieber C.M."/>
            <person name="Emerson J.B."/>
            <person name="Anantharaman K."/>
            <person name="Thomas B.C."/>
            <person name="Malmstrom R."/>
            <person name="Stieglmeier M."/>
            <person name="Klingl A."/>
            <person name="Woyke T."/>
            <person name="Ryan C.M."/>
            <person name="Banfield J.F."/>
        </authorList>
    </citation>
    <scope>NUCLEOTIDE SEQUENCE [LARGE SCALE GENOMIC DNA]</scope>
    <source>
        <strain evidence="8">CG07_land_8_20_14_0_80_42_15</strain>
    </source>
</reference>
<dbReference type="InterPro" id="IPR036291">
    <property type="entry name" value="NAD(P)-bd_dom_sf"/>
</dbReference>
<dbReference type="GO" id="GO:0008460">
    <property type="term" value="F:dTDP-glucose 4,6-dehydratase activity"/>
    <property type="evidence" value="ECO:0007669"/>
    <property type="project" value="UniProtKB-EC"/>
</dbReference>
<keyword evidence="6" id="KW-0456">Lyase</keyword>
<dbReference type="PANTHER" id="PTHR43000">
    <property type="entry name" value="DTDP-D-GLUCOSE 4,6-DEHYDRATASE-RELATED"/>
    <property type="match status" value="1"/>
</dbReference>
<comment type="similarity">
    <text evidence="3">Belongs to the NAD(P)-dependent epimerase/dehydratase family. dTDP-glucose dehydratase subfamily.</text>
</comment>
<evidence type="ECO:0000313" key="8">
    <source>
        <dbReference type="EMBL" id="PIU41056.1"/>
    </source>
</evidence>
<gene>
    <name evidence="8" type="primary">rfbB</name>
    <name evidence="8" type="ORF">COS99_06890</name>
</gene>
<dbReference type="InterPro" id="IPR005888">
    <property type="entry name" value="dTDP_Gluc_deHydtase"/>
</dbReference>
<evidence type="ECO:0000256" key="3">
    <source>
        <dbReference type="ARBA" id="ARBA00008178"/>
    </source>
</evidence>
<comment type="cofactor">
    <cofactor evidence="2">
        <name>NAD(+)</name>
        <dbReference type="ChEBI" id="CHEBI:57540"/>
    </cofactor>
</comment>
<evidence type="ECO:0000256" key="4">
    <source>
        <dbReference type="ARBA" id="ARBA00011990"/>
    </source>
</evidence>
<dbReference type="Pfam" id="PF16363">
    <property type="entry name" value="GDP_Man_Dehyd"/>
    <property type="match status" value="1"/>
</dbReference>